<dbReference type="EMBL" id="QUNO01000001">
    <property type="protein sequence ID" value="REH55672.1"/>
    <property type="molecule type" value="Genomic_DNA"/>
</dbReference>
<organism evidence="2 3">
    <name type="scientific">Kutzneria buriramensis</name>
    <dbReference type="NCBI Taxonomy" id="1045776"/>
    <lineage>
        <taxon>Bacteria</taxon>
        <taxon>Bacillati</taxon>
        <taxon>Actinomycetota</taxon>
        <taxon>Actinomycetes</taxon>
        <taxon>Pseudonocardiales</taxon>
        <taxon>Pseudonocardiaceae</taxon>
        <taxon>Kutzneria</taxon>
    </lineage>
</organism>
<evidence type="ECO:0000259" key="1">
    <source>
        <dbReference type="Pfam" id="PF04149"/>
    </source>
</evidence>
<accession>A0A3E0IAC4</accession>
<gene>
    <name evidence="2" type="ORF">BCF44_101698</name>
</gene>
<proteinExistence type="predicted"/>
<protein>
    <submittedName>
        <fullName evidence="2">Uncharacterized protein DUF397</fullName>
    </submittedName>
</protein>
<dbReference type="OrthoDB" id="4330022at2"/>
<dbReference type="RefSeq" id="WP_116172543.1">
    <property type="nucleotide sequence ID" value="NZ_CP144375.1"/>
</dbReference>
<keyword evidence="3" id="KW-1185">Reference proteome</keyword>
<evidence type="ECO:0000313" key="2">
    <source>
        <dbReference type="EMBL" id="REH55672.1"/>
    </source>
</evidence>
<dbReference type="InterPro" id="IPR007278">
    <property type="entry name" value="DUF397"/>
</dbReference>
<comment type="caution">
    <text evidence="2">The sequence shown here is derived from an EMBL/GenBank/DDBJ whole genome shotgun (WGS) entry which is preliminary data.</text>
</comment>
<sequence length="60" mass="6693">MERYTKSSFCNSGTCVEVAHLSTGEIALRDAKNPSLPPHVFTRDEWTAFVAGVRNGEFDF</sequence>
<evidence type="ECO:0000313" key="3">
    <source>
        <dbReference type="Proteomes" id="UP000256269"/>
    </source>
</evidence>
<name>A0A3E0IAC4_9PSEU</name>
<feature type="domain" description="DUF397" evidence="1">
    <location>
        <begin position="4"/>
        <end position="54"/>
    </location>
</feature>
<dbReference type="AlphaFoldDB" id="A0A3E0IAC4"/>
<dbReference type="Pfam" id="PF04149">
    <property type="entry name" value="DUF397"/>
    <property type="match status" value="1"/>
</dbReference>
<dbReference type="Proteomes" id="UP000256269">
    <property type="component" value="Unassembled WGS sequence"/>
</dbReference>
<reference evidence="2 3" key="1">
    <citation type="submission" date="2018-08" db="EMBL/GenBank/DDBJ databases">
        <title>Genomic Encyclopedia of Archaeal and Bacterial Type Strains, Phase II (KMG-II): from individual species to whole genera.</title>
        <authorList>
            <person name="Goeker M."/>
        </authorList>
    </citation>
    <scope>NUCLEOTIDE SEQUENCE [LARGE SCALE GENOMIC DNA]</scope>
    <source>
        <strain evidence="2 3">DSM 45791</strain>
    </source>
</reference>